<reference evidence="1" key="2">
    <citation type="submission" date="2020-11" db="EMBL/GenBank/DDBJ databases">
        <authorList>
            <person name="McCartney M.A."/>
            <person name="Auch B."/>
            <person name="Kono T."/>
            <person name="Mallez S."/>
            <person name="Becker A."/>
            <person name="Gohl D.M."/>
            <person name="Silverstein K.A.T."/>
            <person name="Koren S."/>
            <person name="Bechman K.B."/>
            <person name="Herman A."/>
            <person name="Abrahante J.E."/>
            <person name="Garbe J."/>
        </authorList>
    </citation>
    <scope>NUCLEOTIDE SEQUENCE</scope>
    <source>
        <strain evidence="1">Duluth1</strain>
        <tissue evidence="1">Whole animal</tissue>
    </source>
</reference>
<reference evidence="1" key="1">
    <citation type="journal article" date="2019" name="bioRxiv">
        <title>The Genome of the Zebra Mussel, Dreissena polymorpha: A Resource for Invasive Species Research.</title>
        <authorList>
            <person name="McCartney M.A."/>
            <person name="Auch B."/>
            <person name="Kono T."/>
            <person name="Mallez S."/>
            <person name="Zhang Y."/>
            <person name="Obille A."/>
            <person name="Becker A."/>
            <person name="Abrahante J.E."/>
            <person name="Garbe J."/>
            <person name="Badalamenti J.P."/>
            <person name="Herman A."/>
            <person name="Mangelson H."/>
            <person name="Liachko I."/>
            <person name="Sullivan S."/>
            <person name="Sone E.D."/>
            <person name="Koren S."/>
            <person name="Silverstein K.A.T."/>
            <person name="Beckman K.B."/>
            <person name="Gohl D.M."/>
        </authorList>
    </citation>
    <scope>NUCLEOTIDE SEQUENCE</scope>
    <source>
        <strain evidence="1">Duluth1</strain>
        <tissue evidence="1">Whole animal</tissue>
    </source>
</reference>
<keyword evidence="2" id="KW-1185">Reference proteome</keyword>
<dbReference type="AlphaFoldDB" id="A0A9D4D4N4"/>
<proteinExistence type="predicted"/>
<evidence type="ECO:0000313" key="1">
    <source>
        <dbReference type="EMBL" id="KAH3738585.1"/>
    </source>
</evidence>
<organism evidence="1 2">
    <name type="scientific">Dreissena polymorpha</name>
    <name type="common">Zebra mussel</name>
    <name type="synonym">Mytilus polymorpha</name>
    <dbReference type="NCBI Taxonomy" id="45954"/>
    <lineage>
        <taxon>Eukaryota</taxon>
        <taxon>Metazoa</taxon>
        <taxon>Spiralia</taxon>
        <taxon>Lophotrochozoa</taxon>
        <taxon>Mollusca</taxon>
        <taxon>Bivalvia</taxon>
        <taxon>Autobranchia</taxon>
        <taxon>Heteroconchia</taxon>
        <taxon>Euheterodonta</taxon>
        <taxon>Imparidentia</taxon>
        <taxon>Neoheterodontei</taxon>
        <taxon>Myida</taxon>
        <taxon>Dreissenoidea</taxon>
        <taxon>Dreissenidae</taxon>
        <taxon>Dreissena</taxon>
    </lineage>
</organism>
<gene>
    <name evidence="1" type="ORF">DPMN_045223</name>
</gene>
<dbReference type="Proteomes" id="UP000828390">
    <property type="component" value="Unassembled WGS sequence"/>
</dbReference>
<protein>
    <submittedName>
        <fullName evidence="1">Uncharacterized protein</fullName>
    </submittedName>
</protein>
<sequence length="101" mass="11387">MSQETTVGSWQAASGDVSRLILTEYDLSTFQMSDIAWETEKMVSEKCSFFGVNLTEAEYEIMKTNRVMICQTNNVLQSPTTTTVTMADLAEESEHQHILLL</sequence>
<comment type="caution">
    <text evidence="1">The sequence shown here is derived from an EMBL/GenBank/DDBJ whole genome shotgun (WGS) entry which is preliminary data.</text>
</comment>
<evidence type="ECO:0000313" key="2">
    <source>
        <dbReference type="Proteomes" id="UP000828390"/>
    </source>
</evidence>
<accession>A0A9D4D4N4</accession>
<name>A0A9D4D4N4_DREPO</name>
<dbReference type="EMBL" id="JAIWYP010000011">
    <property type="protein sequence ID" value="KAH3738585.1"/>
    <property type="molecule type" value="Genomic_DNA"/>
</dbReference>